<proteinExistence type="predicted"/>
<keyword evidence="3" id="KW-1185">Reference proteome</keyword>
<evidence type="ECO:0000256" key="1">
    <source>
        <dbReference type="SAM" id="MobiDB-lite"/>
    </source>
</evidence>
<name>A0ABP9AWP3_9MICC</name>
<sequence>MRGGNGALFMGIYLTKKGNLTVGALAPWIVSGAVIEKESKGINTDTRSQKDQQANGEQAR</sequence>
<organism evidence="2 3">
    <name type="scientific">Rothia endophytica</name>
    <dbReference type="NCBI Taxonomy" id="1324766"/>
    <lineage>
        <taxon>Bacteria</taxon>
        <taxon>Bacillati</taxon>
        <taxon>Actinomycetota</taxon>
        <taxon>Actinomycetes</taxon>
        <taxon>Micrococcales</taxon>
        <taxon>Micrococcaceae</taxon>
        <taxon>Rothia</taxon>
    </lineage>
</organism>
<reference evidence="3" key="1">
    <citation type="journal article" date="2019" name="Int. J. Syst. Evol. Microbiol.">
        <title>The Global Catalogue of Microorganisms (GCM) 10K type strain sequencing project: providing services to taxonomists for standard genome sequencing and annotation.</title>
        <authorList>
            <consortium name="The Broad Institute Genomics Platform"/>
            <consortium name="The Broad Institute Genome Sequencing Center for Infectious Disease"/>
            <person name="Wu L."/>
            <person name="Ma J."/>
        </authorList>
    </citation>
    <scope>NUCLEOTIDE SEQUENCE [LARGE SCALE GENOMIC DNA]</scope>
    <source>
        <strain evidence="3">JCM 18541</strain>
    </source>
</reference>
<feature type="compositionally biased region" description="Polar residues" evidence="1">
    <location>
        <begin position="41"/>
        <end position="60"/>
    </location>
</feature>
<evidence type="ECO:0000313" key="3">
    <source>
        <dbReference type="Proteomes" id="UP001500187"/>
    </source>
</evidence>
<feature type="region of interest" description="Disordered" evidence="1">
    <location>
        <begin position="39"/>
        <end position="60"/>
    </location>
</feature>
<dbReference type="EMBL" id="BAABKP010000001">
    <property type="protein sequence ID" value="GAA4787036.1"/>
    <property type="molecule type" value="Genomic_DNA"/>
</dbReference>
<protein>
    <submittedName>
        <fullName evidence="2">Uncharacterized protein</fullName>
    </submittedName>
</protein>
<dbReference type="Proteomes" id="UP001500187">
    <property type="component" value="Unassembled WGS sequence"/>
</dbReference>
<comment type="caution">
    <text evidence="2">The sequence shown here is derived from an EMBL/GenBank/DDBJ whole genome shotgun (WGS) entry which is preliminary data.</text>
</comment>
<evidence type="ECO:0000313" key="2">
    <source>
        <dbReference type="EMBL" id="GAA4787036.1"/>
    </source>
</evidence>
<accession>A0ABP9AWP3</accession>
<gene>
    <name evidence="2" type="ORF">GCM10023352_00690</name>
</gene>